<dbReference type="PANTHER" id="PTHR10948">
    <property type="entry name" value="TRANSPOSASE"/>
    <property type="match status" value="1"/>
</dbReference>
<sequence length="401" mass="44464">MVSEWRRVLDERQERFWELVTAGSSSSQACEAVGVDRRQGYRWRRDSSGRPPAAPRVVSARYLSLEERLQIADLHLDGASMRAIAARLGRAPSTISRELGRNGPVPAAGRARRANYAPYAAHKRAGLRARRPKPFKLEDARLALAVQAKLCLKWSPAQISAHLAGEHGDEAAMRVSHETIYQALFVQGRGQLRTELHRHLRTGRAWRRPHGFSSPTTAKISGMVSISERPAEAADRAVPGHWEGDLILGQHCRSAIATLVERQTRFCLLVHLPDGHGAQTVRDRLVAAITTLPEQLRRSLTWDQGTELAQHQAITLATDMAIYFCDPHSPWQRGSNENTNGLLRQYFPKGTDLSVHSAEDLEAVAAELNGRPRQTLGFITPAQAMQRLLSDPEKPVVATTA</sequence>
<dbReference type="PROSITE" id="PS51257">
    <property type="entry name" value="PROKAR_LIPOPROTEIN"/>
    <property type="match status" value="1"/>
</dbReference>
<dbReference type="InterPro" id="IPR025246">
    <property type="entry name" value="IS30-like_HTH"/>
</dbReference>
<dbReference type="GO" id="GO:0015074">
    <property type="term" value="P:DNA integration"/>
    <property type="evidence" value="ECO:0007669"/>
    <property type="project" value="InterPro"/>
</dbReference>
<name>I4F3C1_MODI5</name>
<dbReference type="OMA" id="MWERWRK"/>
<keyword evidence="8" id="KW-1185">Reference proteome</keyword>
<dbReference type="InterPro" id="IPR051917">
    <property type="entry name" value="Transposase-Integrase"/>
</dbReference>
<dbReference type="NCBIfam" id="NF033563">
    <property type="entry name" value="transpos_IS30"/>
    <property type="match status" value="1"/>
</dbReference>
<dbReference type="OrthoDB" id="9803231at2"/>
<dbReference type="PROSITE" id="PS50994">
    <property type="entry name" value="INTEGRASE"/>
    <property type="match status" value="1"/>
</dbReference>
<dbReference type="Pfam" id="PF00665">
    <property type="entry name" value="rve"/>
    <property type="match status" value="1"/>
</dbReference>
<comment type="similarity">
    <text evidence="2">Belongs to the transposase IS30 family.</text>
</comment>
<dbReference type="Gene3D" id="3.30.420.10">
    <property type="entry name" value="Ribonuclease H-like superfamily/Ribonuclease H"/>
    <property type="match status" value="1"/>
</dbReference>
<dbReference type="HOGENOM" id="CLU_035706_0_0_11"/>
<dbReference type="InterPro" id="IPR036397">
    <property type="entry name" value="RNaseH_sf"/>
</dbReference>
<dbReference type="GO" id="GO:0003677">
    <property type="term" value="F:DNA binding"/>
    <property type="evidence" value="ECO:0007669"/>
    <property type="project" value="UniProtKB-KW"/>
</dbReference>
<dbReference type="EMBL" id="FO203431">
    <property type="protein sequence ID" value="CCH90134.1"/>
    <property type="molecule type" value="Genomic_DNA"/>
</dbReference>
<organism evidence="7 8">
    <name type="scientific">Modestobacter italicus (strain DSM 44449 / CECT 9708 / BC 501)</name>
    <dbReference type="NCBI Taxonomy" id="2732864"/>
    <lineage>
        <taxon>Bacteria</taxon>
        <taxon>Bacillati</taxon>
        <taxon>Actinomycetota</taxon>
        <taxon>Actinomycetes</taxon>
        <taxon>Geodermatophilales</taxon>
        <taxon>Geodermatophilaceae</taxon>
        <taxon>Modestobacter</taxon>
    </lineage>
</organism>
<dbReference type="PANTHER" id="PTHR10948:SF23">
    <property type="entry name" value="TRANSPOSASE INSI FOR INSERTION SEQUENCE ELEMENT IS30A-RELATED"/>
    <property type="match status" value="1"/>
</dbReference>
<dbReference type="InterPro" id="IPR001584">
    <property type="entry name" value="Integrase_cat-core"/>
</dbReference>
<keyword evidence="4" id="KW-0238">DNA-binding</keyword>
<dbReference type="InterPro" id="IPR053392">
    <property type="entry name" value="Transposase_IS30-like"/>
</dbReference>
<dbReference type="eggNOG" id="COG2826">
    <property type="taxonomic scope" value="Bacteria"/>
</dbReference>
<evidence type="ECO:0000313" key="7">
    <source>
        <dbReference type="EMBL" id="CCH90134.1"/>
    </source>
</evidence>
<dbReference type="PROSITE" id="PS01043">
    <property type="entry name" value="TRANSPOSASE_IS30"/>
    <property type="match status" value="1"/>
</dbReference>
<proteinExistence type="inferred from homology"/>
<keyword evidence="5" id="KW-0233">DNA recombination</keyword>
<evidence type="ECO:0000256" key="1">
    <source>
        <dbReference type="ARBA" id="ARBA00002190"/>
    </source>
</evidence>
<reference evidence="7 8" key="1">
    <citation type="journal article" date="2012" name="J. Bacteriol.">
        <title>Genome Sequence of Radiation-Resistant Modestobacter marinus Strain BC501, a Representative Actinobacterium That Thrives on Calcareous Stone Surfaces.</title>
        <authorList>
            <person name="Normand P."/>
            <person name="Gury J."/>
            <person name="Pujic P."/>
            <person name="Chouaia B."/>
            <person name="Crotti E."/>
            <person name="Brusetti L."/>
            <person name="Daffonchio D."/>
            <person name="Vacherie B."/>
            <person name="Barbe V."/>
            <person name="Medigue C."/>
            <person name="Calteau A."/>
            <person name="Ghodhbane-Gtari F."/>
            <person name="Essoussi I."/>
            <person name="Nouioui I."/>
            <person name="Abbassi-Ghozzi I."/>
            <person name="Gtari M."/>
        </authorList>
    </citation>
    <scope>NUCLEOTIDE SEQUENCE [LARGE SCALE GENOMIC DNA]</scope>
    <source>
        <strain evidence="8">BC 501</strain>
    </source>
</reference>
<dbReference type="SUPFAM" id="SSF46689">
    <property type="entry name" value="Homeodomain-like"/>
    <property type="match status" value="1"/>
</dbReference>
<protein>
    <submittedName>
        <fullName evidence="7">Transposase</fullName>
    </submittedName>
</protein>
<dbReference type="InterPro" id="IPR009057">
    <property type="entry name" value="Homeodomain-like_sf"/>
</dbReference>
<gene>
    <name evidence="7" type="primary">IS</name>
    <name evidence="7" type="ordered locus">MODMU_4753</name>
</gene>
<dbReference type="GO" id="GO:0004803">
    <property type="term" value="F:transposase activity"/>
    <property type="evidence" value="ECO:0007669"/>
    <property type="project" value="InterPro"/>
</dbReference>
<evidence type="ECO:0000256" key="5">
    <source>
        <dbReference type="ARBA" id="ARBA00023172"/>
    </source>
</evidence>
<comment type="function">
    <text evidence="1">Required for the transposition of the insertion element.</text>
</comment>
<evidence type="ECO:0000256" key="4">
    <source>
        <dbReference type="ARBA" id="ARBA00023125"/>
    </source>
</evidence>
<dbReference type="GO" id="GO:0005829">
    <property type="term" value="C:cytosol"/>
    <property type="evidence" value="ECO:0007669"/>
    <property type="project" value="TreeGrafter"/>
</dbReference>
<keyword evidence="3" id="KW-0815">Transposition</keyword>
<feature type="domain" description="Integrase catalytic" evidence="6">
    <location>
        <begin position="226"/>
        <end position="389"/>
    </location>
</feature>
<dbReference type="Proteomes" id="UP000006461">
    <property type="component" value="Chromosome"/>
</dbReference>
<evidence type="ECO:0000256" key="3">
    <source>
        <dbReference type="ARBA" id="ARBA00022578"/>
    </source>
</evidence>
<dbReference type="Pfam" id="PF13936">
    <property type="entry name" value="HTH_38"/>
    <property type="match status" value="1"/>
</dbReference>
<evidence type="ECO:0000259" key="6">
    <source>
        <dbReference type="PROSITE" id="PS50994"/>
    </source>
</evidence>
<evidence type="ECO:0000313" key="8">
    <source>
        <dbReference type="Proteomes" id="UP000006461"/>
    </source>
</evidence>
<dbReference type="GO" id="GO:0006313">
    <property type="term" value="P:DNA transposition"/>
    <property type="evidence" value="ECO:0007669"/>
    <property type="project" value="InterPro"/>
</dbReference>
<evidence type="ECO:0000256" key="2">
    <source>
        <dbReference type="ARBA" id="ARBA00006363"/>
    </source>
</evidence>
<dbReference type="AlphaFoldDB" id="I4F3C1"/>
<accession>I4F3C1</accession>
<dbReference type="InterPro" id="IPR001598">
    <property type="entry name" value="Transposase_IS30_CS"/>
</dbReference>
<dbReference type="Gene3D" id="1.10.10.60">
    <property type="entry name" value="Homeodomain-like"/>
    <property type="match status" value="1"/>
</dbReference>
<dbReference type="KEGG" id="mmar:MODMU_4753"/>
<dbReference type="InterPro" id="IPR012337">
    <property type="entry name" value="RNaseH-like_sf"/>
</dbReference>
<dbReference type="SUPFAM" id="SSF53098">
    <property type="entry name" value="Ribonuclease H-like"/>
    <property type="match status" value="1"/>
</dbReference>